<evidence type="ECO:0000256" key="1">
    <source>
        <dbReference type="SAM" id="MobiDB-lite"/>
    </source>
</evidence>
<proteinExistence type="predicted"/>
<dbReference type="RefSeq" id="WP_219203563.1">
    <property type="nucleotide sequence ID" value="NZ_JAHWQX010000008.1"/>
</dbReference>
<reference evidence="2" key="1">
    <citation type="submission" date="2021-07" db="EMBL/GenBank/DDBJ databases">
        <title>Pseudohoeflea marina sp. nov. a polyhydroxyalcanoate-producing bacterium.</title>
        <authorList>
            <person name="Zheng W."/>
            <person name="Yu S."/>
            <person name="Huang Y."/>
        </authorList>
    </citation>
    <scope>NUCLEOTIDE SEQUENCE</scope>
    <source>
        <strain evidence="2">DP4N28-3</strain>
    </source>
</reference>
<feature type="region of interest" description="Disordered" evidence="1">
    <location>
        <begin position="1"/>
        <end position="25"/>
    </location>
</feature>
<sequence length="431" mass="44001">MSGGTQTSTQTTSSEPWDPAQPILKTGLGDASNLYKSGIGGQSYTGSTVIPFAQQSTAAMGDIQNRASANMGGQGLSGQYQGIINNGGFNEPQQSAMAGLSGFSGGAGDVSTGRIDQLGQSAMNNPAMSGYGQAAGGGMNVDNSMQRGLATTGMGPSYSEQNLNGVASGDFLNRQDPNFERALQSASDEVANQVNLGASAAGRYGSGTHQGNIAREVGNLQATARVNQYNQERANQMNANQMLDSQRMAGLGFGLNAANSASQLDQANVGTQMAGIGGMGNTYANQISQGLGAAGQSAGIQGNNNAQRLAAMQQQFNAGQAGQGNLASAYANSNLPSQDMMGVGSMYEDLAARLKNDELRIFDEQQNKPWEMLGRLNAIASGAGQMGRTSTGTAQQPGQNPFATALGYGATGLGLLGSFGGGQYPSVGGLY</sequence>
<comment type="caution">
    <text evidence="2">The sequence shown here is derived from an EMBL/GenBank/DDBJ whole genome shotgun (WGS) entry which is preliminary data.</text>
</comment>
<organism evidence="2 3">
    <name type="scientific">Pseudohoeflea coraliihabitans</name>
    <dbReference type="NCBI Taxonomy" id="2860393"/>
    <lineage>
        <taxon>Bacteria</taxon>
        <taxon>Pseudomonadati</taxon>
        <taxon>Pseudomonadota</taxon>
        <taxon>Alphaproteobacteria</taxon>
        <taxon>Hyphomicrobiales</taxon>
        <taxon>Rhizobiaceae</taxon>
        <taxon>Pseudohoeflea</taxon>
    </lineage>
</organism>
<feature type="compositionally biased region" description="Low complexity" evidence="1">
    <location>
        <begin position="1"/>
        <end position="14"/>
    </location>
</feature>
<evidence type="ECO:0000313" key="2">
    <source>
        <dbReference type="EMBL" id="MBW3099233.1"/>
    </source>
</evidence>
<protein>
    <recommendedName>
        <fullName evidence="4">Peptidase S74 domain-containing protein</fullName>
    </recommendedName>
</protein>
<keyword evidence="3" id="KW-1185">Reference proteome</keyword>
<dbReference type="EMBL" id="JAHWQX010000008">
    <property type="protein sequence ID" value="MBW3099233.1"/>
    <property type="molecule type" value="Genomic_DNA"/>
</dbReference>
<evidence type="ECO:0008006" key="4">
    <source>
        <dbReference type="Google" id="ProtNLM"/>
    </source>
</evidence>
<evidence type="ECO:0000313" key="3">
    <source>
        <dbReference type="Proteomes" id="UP001430804"/>
    </source>
</evidence>
<name>A0ABS6WTE7_9HYPH</name>
<gene>
    <name evidence="2" type="ORF">KY465_18280</name>
</gene>
<dbReference type="Proteomes" id="UP001430804">
    <property type="component" value="Unassembled WGS sequence"/>
</dbReference>
<accession>A0ABS6WTE7</accession>